<proteinExistence type="predicted"/>
<dbReference type="SUPFAM" id="SSF53474">
    <property type="entry name" value="alpha/beta-Hydrolases"/>
    <property type="match status" value="2"/>
</dbReference>
<reference evidence="2 3" key="1">
    <citation type="submission" date="2014-04" db="EMBL/GenBank/DDBJ databases">
        <authorList>
            <consortium name="DOE Joint Genome Institute"/>
            <person name="Kuo A."/>
            <person name="Zuccaro A."/>
            <person name="Kohler A."/>
            <person name="Nagy L.G."/>
            <person name="Floudas D."/>
            <person name="Copeland A."/>
            <person name="Barry K.W."/>
            <person name="Cichocki N."/>
            <person name="Veneault-Fourrey C."/>
            <person name="LaButti K."/>
            <person name="Lindquist E.A."/>
            <person name="Lipzen A."/>
            <person name="Lundell T."/>
            <person name="Morin E."/>
            <person name="Murat C."/>
            <person name="Sun H."/>
            <person name="Tunlid A."/>
            <person name="Henrissat B."/>
            <person name="Grigoriev I.V."/>
            <person name="Hibbett D.S."/>
            <person name="Martin F."/>
            <person name="Nordberg H.P."/>
            <person name="Cantor M.N."/>
            <person name="Hua S.X."/>
        </authorList>
    </citation>
    <scope>NUCLEOTIDE SEQUENCE [LARGE SCALE GENOMIC DNA]</scope>
    <source>
        <strain evidence="2 3">MAFF 305830</strain>
    </source>
</reference>
<dbReference type="STRING" id="933852.A0A0C3AT33"/>
<dbReference type="OrthoDB" id="425534at2759"/>
<dbReference type="HOGENOM" id="CLU_013364_5_1_1"/>
<evidence type="ECO:0000313" key="2">
    <source>
        <dbReference type="EMBL" id="KIM22456.1"/>
    </source>
</evidence>
<dbReference type="Proteomes" id="UP000054097">
    <property type="component" value="Unassembled WGS sequence"/>
</dbReference>
<reference evidence="3" key="2">
    <citation type="submission" date="2015-01" db="EMBL/GenBank/DDBJ databases">
        <title>Evolutionary Origins and Diversification of the Mycorrhizal Mutualists.</title>
        <authorList>
            <consortium name="DOE Joint Genome Institute"/>
            <consortium name="Mycorrhizal Genomics Consortium"/>
            <person name="Kohler A."/>
            <person name="Kuo A."/>
            <person name="Nagy L.G."/>
            <person name="Floudas D."/>
            <person name="Copeland A."/>
            <person name="Barry K.W."/>
            <person name="Cichocki N."/>
            <person name="Veneault-Fourrey C."/>
            <person name="LaButti K."/>
            <person name="Lindquist E.A."/>
            <person name="Lipzen A."/>
            <person name="Lundell T."/>
            <person name="Morin E."/>
            <person name="Murat C."/>
            <person name="Riley R."/>
            <person name="Ohm R."/>
            <person name="Sun H."/>
            <person name="Tunlid A."/>
            <person name="Henrissat B."/>
            <person name="Grigoriev I.V."/>
            <person name="Hibbett D.S."/>
            <person name="Martin F."/>
        </authorList>
    </citation>
    <scope>NUCLEOTIDE SEQUENCE [LARGE SCALE GENOMIC DNA]</scope>
    <source>
        <strain evidence="3">MAFF 305830</strain>
    </source>
</reference>
<dbReference type="EMBL" id="KN824355">
    <property type="protein sequence ID" value="KIM22456.1"/>
    <property type="molecule type" value="Genomic_DNA"/>
</dbReference>
<dbReference type="InterPro" id="IPR029058">
    <property type="entry name" value="AB_hydrolase_fold"/>
</dbReference>
<dbReference type="Gene3D" id="3.40.50.1820">
    <property type="entry name" value="alpha/beta hydrolase"/>
    <property type="match status" value="1"/>
</dbReference>
<dbReference type="AlphaFoldDB" id="A0A0C3AT33"/>
<dbReference type="InterPro" id="IPR013595">
    <property type="entry name" value="Pept_S33_TAP-like_C"/>
</dbReference>
<accession>A0A0C3AT33</accession>
<name>A0A0C3AT33_SERVB</name>
<evidence type="ECO:0000259" key="1">
    <source>
        <dbReference type="Pfam" id="PF08386"/>
    </source>
</evidence>
<dbReference type="Pfam" id="PF08386">
    <property type="entry name" value="Abhydrolase_4"/>
    <property type="match status" value="1"/>
</dbReference>
<organism evidence="2 3">
    <name type="scientific">Serendipita vermifera MAFF 305830</name>
    <dbReference type="NCBI Taxonomy" id="933852"/>
    <lineage>
        <taxon>Eukaryota</taxon>
        <taxon>Fungi</taxon>
        <taxon>Dikarya</taxon>
        <taxon>Basidiomycota</taxon>
        <taxon>Agaricomycotina</taxon>
        <taxon>Agaricomycetes</taxon>
        <taxon>Sebacinales</taxon>
        <taxon>Serendipitaceae</taxon>
        <taxon>Serendipita</taxon>
    </lineage>
</organism>
<keyword evidence="3" id="KW-1185">Reference proteome</keyword>
<protein>
    <recommendedName>
        <fullName evidence="1">Peptidase S33 tripeptidyl aminopeptidase-like C-terminal domain-containing protein</fullName>
    </recommendedName>
</protein>
<gene>
    <name evidence="2" type="ORF">M408DRAFT_28687</name>
</gene>
<feature type="domain" description="Peptidase S33 tripeptidyl aminopeptidase-like C-terminal" evidence="1">
    <location>
        <begin position="392"/>
        <end position="453"/>
    </location>
</feature>
<evidence type="ECO:0000313" key="3">
    <source>
        <dbReference type="Proteomes" id="UP000054097"/>
    </source>
</evidence>
<sequence length="478" mass="51928">MLRDAFVGGPGASGVSFMGRSGARLHTLFGEGWDIVSWDPRGVGDSEPDVSPFSTYAEYHAFWEQLLGTGKVDSCGNLTRPDDIAFFHSQTSAITDFIQQYDAKNRENSGDNLKYIGTCVVIRDLVGMVDAIYGRGADVNFYGVSYGTLIGAYPTQMFPRRVGKVIVDGVLDAVTWAKTLITAGLSTDVLGREAALQAWCSACAGSMNCTIGAIGNHTTEGVMAVVDRILNQAYLDYDGTKLTFADLLRNGTLPIYSHAWSFNVLTSFLANLLNGIPSWRVLDRSLAGIYAMQHNGATILNARAELSSLDPILKPRFAPWNIPTPWAGWADESTSFNQAGLPIACGDSQRPPPGYTTLKLFNEIIQVSKTVSPHFGTLLIPRWACHEWRPKSVVLVIGNNVDPITPWVSAQALASRKRLGHMARLVKFNTVGHTSRSTTSSNCVNGIINAYIRGVIPEDKGDDGPDVMCEMDAQPFPP</sequence>